<organism evidence="1 2">
    <name type="scientific">Sistotremastrum suecicum HHB10207 ss-3</name>
    <dbReference type="NCBI Taxonomy" id="1314776"/>
    <lineage>
        <taxon>Eukaryota</taxon>
        <taxon>Fungi</taxon>
        <taxon>Dikarya</taxon>
        <taxon>Basidiomycota</taxon>
        <taxon>Agaricomycotina</taxon>
        <taxon>Agaricomycetes</taxon>
        <taxon>Sistotremastrales</taxon>
        <taxon>Sistotremastraceae</taxon>
        <taxon>Sistotremastrum</taxon>
    </lineage>
</organism>
<evidence type="ECO:0000313" key="2">
    <source>
        <dbReference type="Proteomes" id="UP000076798"/>
    </source>
</evidence>
<dbReference type="Proteomes" id="UP000076798">
    <property type="component" value="Unassembled WGS sequence"/>
</dbReference>
<evidence type="ECO:0008006" key="3">
    <source>
        <dbReference type="Google" id="ProtNLM"/>
    </source>
</evidence>
<dbReference type="SUPFAM" id="SSF50494">
    <property type="entry name" value="Trypsin-like serine proteases"/>
    <property type="match status" value="1"/>
</dbReference>
<dbReference type="EMBL" id="KV428022">
    <property type="protein sequence ID" value="KZT41359.1"/>
    <property type="molecule type" value="Genomic_DNA"/>
</dbReference>
<keyword evidence="2" id="KW-1185">Reference proteome</keyword>
<dbReference type="InterPro" id="IPR009003">
    <property type="entry name" value="Peptidase_S1_PA"/>
</dbReference>
<accession>A0A166G6J6</accession>
<dbReference type="OrthoDB" id="10054765at2759"/>
<proteinExistence type="predicted"/>
<gene>
    <name evidence="1" type="ORF">SISSUDRAFT_982017</name>
</gene>
<protein>
    <recommendedName>
        <fullName evidence="3">Trypsin-like serine protease</fullName>
    </recommendedName>
</protein>
<reference evidence="1 2" key="1">
    <citation type="journal article" date="2016" name="Mol. Biol. Evol.">
        <title>Comparative Genomics of Early-Diverging Mushroom-Forming Fungi Provides Insights into the Origins of Lignocellulose Decay Capabilities.</title>
        <authorList>
            <person name="Nagy L.G."/>
            <person name="Riley R."/>
            <person name="Tritt A."/>
            <person name="Adam C."/>
            <person name="Daum C."/>
            <person name="Floudas D."/>
            <person name="Sun H."/>
            <person name="Yadav J.S."/>
            <person name="Pangilinan J."/>
            <person name="Larsson K.H."/>
            <person name="Matsuura K."/>
            <person name="Barry K."/>
            <person name="Labutti K."/>
            <person name="Kuo R."/>
            <person name="Ohm R.A."/>
            <person name="Bhattacharya S.S."/>
            <person name="Shirouzu T."/>
            <person name="Yoshinaga Y."/>
            <person name="Martin F.M."/>
            <person name="Grigoriev I.V."/>
            <person name="Hibbett D.S."/>
        </authorList>
    </citation>
    <scope>NUCLEOTIDE SEQUENCE [LARGE SCALE GENOMIC DNA]</scope>
    <source>
        <strain evidence="1 2">HHB10207 ss-3</strain>
    </source>
</reference>
<dbReference type="Pfam" id="PF13365">
    <property type="entry name" value="Trypsin_2"/>
    <property type="match status" value="1"/>
</dbReference>
<sequence length="320" mass="34814">MFIQTRLAKHRLATRTLAIPSSEIILAKPPKPPQRRPLDSQIFSFLKTGKHRSPSIQTLLSQYDSRAGRVLDATLAYESTPLTDRRVNIKSAQASGVVFVAHVLQAQHESYLALCSGFAIGASSSTGEKIIVSCAHTMEEIRRSSLLNSPEISTSSFIIAPDSSPSSLSITPVLEVLSSMPRSDLVLLSARVPHLPSLPVSPYPARPDDPLHIHVVSPEPSSTEYVPWLGEWRSWQPGQVLGYRDFAGREAQPGTYDALSHMLFKPIPTQGSSGGPIIGENGSVIGIVSGSRMDNSVEGIRGWGTPSEAIYEVYRTQIYC</sequence>
<dbReference type="STRING" id="1314776.A0A166G6J6"/>
<name>A0A166G6J6_9AGAM</name>
<dbReference type="AlphaFoldDB" id="A0A166G6J6"/>
<evidence type="ECO:0000313" key="1">
    <source>
        <dbReference type="EMBL" id="KZT41359.1"/>
    </source>
</evidence>